<dbReference type="PANTHER" id="PTHR21530">
    <property type="entry name" value="PHEROMONE SHUTDOWN PROTEIN"/>
    <property type="match status" value="1"/>
</dbReference>
<organism evidence="2 3">
    <name type="scientific">Dyella thiooxydans</name>
    <dbReference type="NCBI Taxonomy" id="445710"/>
    <lineage>
        <taxon>Bacteria</taxon>
        <taxon>Pseudomonadati</taxon>
        <taxon>Pseudomonadota</taxon>
        <taxon>Gammaproteobacteria</taxon>
        <taxon>Lysobacterales</taxon>
        <taxon>Rhodanobacteraceae</taxon>
        <taxon>Dyella</taxon>
    </lineage>
</organism>
<feature type="transmembrane region" description="Helical" evidence="1">
    <location>
        <begin position="283"/>
        <end position="300"/>
    </location>
</feature>
<dbReference type="AlphaFoldDB" id="A0A169GQA6"/>
<feature type="transmembrane region" description="Helical" evidence="1">
    <location>
        <begin position="312"/>
        <end position="341"/>
    </location>
</feature>
<name>A0A169GQA6_9GAMM</name>
<dbReference type="InterPro" id="IPR046345">
    <property type="entry name" value="TraB_PrgY-like"/>
</dbReference>
<sequence>MLGIPPIRFHRMTADAADLSSLPAALVDQPIERVERDGVEYVLLGTAHVSRASVDAVQAMLAHETFDAVAVELCDSRAHGMRDPEAFRRTDLFQVIRQGKAGMVAASLVLSSFQQRLADQYGIQPGAEMKAAMDGAEARGTPVWLVDRDVGTTLKRAWRSVGFWQRFGLLGSLLASVFDREDIAEHEIEKLKQSDLLESAFSEFASQSEPLYRSLIGERDSFMAARLREEAGLAAPPVHKVLVVIGAGHLKGLATQLREDRSDPSATAAALAQTPPKARWPKWLAIGLVLAVFAMIAYAFHRNAALGADALWHWVLFTGGFAALGALVAGGHPLSVAAAFVAAPIKPFRPGVPAGGISAMAEAWVRKPRVGDFETLREQVGHWTGWWKNRVARTLLNFFLVSIGTLIGEYSAGVHIFRSLF</sequence>
<protein>
    <submittedName>
        <fullName evidence="2">Conjugal transfer protein TraB</fullName>
    </submittedName>
</protein>
<dbReference type="EMBL" id="CP014841">
    <property type="protein sequence ID" value="AND68375.1"/>
    <property type="molecule type" value="Genomic_DNA"/>
</dbReference>
<evidence type="ECO:0000256" key="1">
    <source>
        <dbReference type="SAM" id="Phobius"/>
    </source>
</evidence>
<accession>A0A169GQA6</accession>
<dbReference type="NCBIfam" id="TIGR00261">
    <property type="entry name" value="traB"/>
    <property type="match status" value="1"/>
</dbReference>
<evidence type="ECO:0000313" key="2">
    <source>
        <dbReference type="EMBL" id="AND68375.1"/>
    </source>
</evidence>
<dbReference type="PATRIC" id="fig|445710.3.peg.918"/>
<evidence type="ECO:0000313" key="3">
    <source>
        <dbReference type="Proteomes" id="UP000077255"/>
    </source>
</evidence>
<dbReference type="KEGG" id="dtx:ATSB10_09210"/>
<dbReference type="STRING" id="445710.ATSB10_09210"/>
<proteinExistence type="predicted"/>
<keyword evidence="1" id="KW-0472">Membrane</keyword>
<feature type="transmembrane region" description="Helical" evidence="1">
    <location>
        <begin position="395"/>
        <end position="417"/>
    </location>
</feature>
<dbReference type="Proteomes" id="UP000077255">
    <property type="component" value="Chromosome"/>
</dbReference>
<dbReference type="CDD" id="cd14726">
    <property type="entry name" value="TraB_PrgY-like"/>
    <property type="match status" value="1"/>
</dbReference>
<gene>
    <name evidence="2" type="ORF">ATSB10_09210</name>
</gene>
<dbReference type="InterPro" id="IPR005230">
    <property type="entry name" value="TraB_bac"/>
</dbReference>
<keyword evidence="1" id="KW-0812">Transmembrane</keyword>
<dbReference type="InterPro" id="IPR002816">
    <property type="entry name" value="TraB/PrgY/GumN_fam"/>
</dbReference>
<dbReference type="PANTHER" id="PTHR21530:SF7">
    <property type="entry name" value="TRAB DOMAIN-CONTAINING PROTEIN"/>
    <property type="match status" value="1"/>
</dbReference>
<reference evidence="2 3" key="1">
    <citation type="submission" date="2016-02" db="EMBL/GenBank/DDBJ databases">
        <title>Complete genome sequencing and analysis of ATSB10, Dyella thiooxydans isolated from rhizosphere soil of sunflower (Helianthus annuus L.).</title>
        <authorList>
            <person name="Lee Y."/>
            <person name="Hwangbo K."/>
            <person name="Chung H."/>
            <person name="Yoo J."/>
            <person name="Kim K.Y."/>
            <person name="Sa T.M."/>
            <person name="Um Y."/>
            <person name="Madhaiyan M."/>
        </authorList>
    </citation>
    <scope>NUCLEOTIDE SEQUENCE [LARGE SCALE GENOMIC DNA]</scope>
    <source>
        <strain evidence="2 3">ATSB10</strain>
    </source>
</reference>
<keyword evidence="1" id="KW-1133">Transmembrane helix</keyword>
<keyword evidence="3" id="KW-1185">Reference proteome</keyword>
<dbReference type="Pfam" id="PF01963">
    <property type="entry name" value="TraB_PrgY_gumN"/>
    <property type="match status" value="1"/>
</dbReference>